<sequence length="109" mass="11982">MTMLVREMRRKWSWSVLVRNLSGSVLRGDVTCHNNGEGDGRGDLSGGGYSGSQWNFVGNRGLGNLGQPRQAARWPASPQLIQRSFQFFPDGAAFSGVNNRVDKVVIEKS</sequence>
<dbReference type="Proteomes" id="UP001054945">
    <property type="component" value="Unassembled WGS sequence"/>
</dbReference>
<comment type="caution">
    <text evidence="1">The sequence shown here is derived from an EMBL/GenBank/DDBJ whole genome shotgun (WGS) entry which is preliminary data.</text>
</comment>
<name>A0AAV4UQL7_CAEEX</name>
<proteinExistence type="predicted"/>
<accession>A0AAV4UQL7</accession>
<organism evidence="1 2">
    <name type="scientific">Caerostris extrusa</name>
    <name type="common">Bark spider</name>
    <name type="synonym">Caerostris bankana</name>
    <dbReference type="NCBI Taxonomy" id="172846"/>
    <lineage>
        <taxon>Eukaryota</taxon>
        <taxon>Metazoa</taxon>
        <taxon>Ecdysozoa</taxon>
        <taxon>Arthropoda</taxon>
        <taxon>Chelicerata</taxon>
        <taxon>Arachnida</taxon>
        <taxon>Araneae</taxon>
        <taxon>Araneomorphae</taxon>
        <taxon>Entelegynae</taxon>
        <taxon>Araneoidea</taxon>
        <taxon>Araneidae</taxon>
        <taxon>Caerostris</taxon>
    </lineage>
</organism>
<protein>
    <submittedName>
        <fullName evidence="1">Uncharacterized protein</fullName>
    </submittedName>
</protein>
<evidence type="ECO:0000313" key="2">
    <source>
        <dbReference type="Proteomes" id="UP001054945"/>
    </source>
</evidence>
<reference evidence="1 2" key="1">
    <citation type="submission" date="2021-06" db="EMBL/GenBank/DDBJ databases">
        <title>Caerostris extrusa draft genome.</title>
        <authorList>
            <person name="Kono N."/>
            <person name="Arakawa K."/>
        </authorList>
    </citation>
    <scope>NUCLEOTIDE SEQUENCE [LARGE SCALE GENOMIC DNA]</scope>
</reference>
<keyword evidence="2" id="KW-1185">Reference proteome</keyword>
<gene>
    <name evidence="1" type="ORF">CEXT_509011</name>
</gene>
<dbReference type="AlphaFoldDB" id="A0AAV4UQL7"/>
<dbReference type="EMBL" id="BPLR01013269">
    <property type="protein sequence ID" value="GIY60031.1"/>
    <property type="molecule type" value="Genomic_DNA"/>
</dbReference>
<evidence type="ECO:0000313" key="1">
    <source>
        <dbReference type="EMBL" id="GIY60031.1"/>
    </source>
</evidence>